<evidence type="ECO:0000313" key="2">
    <source>
        <dbReference type="EMBL" id="RDS76723.1"/>
    </source>
</evidence>
<organism evidence="2 3">
    <name type="scientific">Alteriqipengyuania lutimaris</name>
    <dbReference type="NCBI Taxonomy" id="1538146"/>
    <lineage>
        <taxon>Bacteria</taxon>
        <taxon>Pseudomonadati</taxon>
        <taxon>Pseudomonadota</taxon>
        <taxon>Alphaproteobacteria</taxon>
        <taxon>Sphingomonadales</taxon>
        <taxon>Erythrobacteraceae</taxon>
        <taxon>Alteriqipengyuania</taxon>
    </lineage>
</organism>
<reference evidence="2 3" key="1">
    <citation type="submission" date="2018-07" db="EMBL/GenBank/DDBJ databases">
        <title>Erythrobacter nanhaiensis sp. nov., a novel member of the genus Erythrobacter isolated from the South China Sea.</title>
        <authorList>
            <person name="Chen X."/>
            <person name="Liu J."/>
        </authorList>
    </citation>
    <scope>NUCLEOTIDE SEQUENCE [LARGE SCALE GENOMIC DNA]</scope>
    <source>
        <strain evidence="2 3">S-5</strain>
    </source>
</reference>
<dbReference type="EMBL" id="QRBB01000001">
    <property type="protein sequence ID" value="RDS76723.1"/>
    <property type="molecule type" value="Genomic_DNA"/>
</dbReference>
<gene>
    <name evidence="2" type="ORF">DL238_03285</name>
</gene>
<dbReference type="AlphaFoldDB" id="A0A395LIF9"/>
<dbReference type="PANTHER" id="PTHR43245">
    <property type="entry name" value="BIFUNCTIONAL POLYMYXIN RESISTANCE PROTEIN ARNA"/>
    <property type="match status" value="1"/>
</dbReference>
<dbReference type="Pfam" id="PF01370">
    <property type="entry name" value="Epimerase"/>
    <property type="match status" value="1"/>
</dbReference>
<evidence type="ECO:0000313" key="3">
    <source>
        <dbReference type="Proteomes" id="UP000254101"/>
    </source>
</evidence>
<keyword evidence="3" id="KW-1185">Reference proteome</keyword>
<dbReference type="InterPro" id="IPR050177">
    <property type="entry name" value="Lipid_A_modif_metabolic_enz"/>
</dbReference>
<dbReference type="OrthoDB" id="9814124at2"/>
<feature type="domain" description="NAD-dependent epimerase/dehydratase" evidence="1">
    <location>
        <begin position="9"/>
        <end position="158"/>
    </location>
</feature>
<proteinExistence type="predicted"/>
<dbReference type="Proteomes" id="UP000254101">
    <property type="component" value="Unassembled WGS sequence"/>
</dbReference>
<dbReference type="InterPro" id="IPR001509">
    <property type="entry name" value="Epimerase_deHydtase"/>
</dbReference>
<comment type="caution">
    <text evidence="2">The sequence shown here is derived from an EMBL/GenBank/DDBJ whole genome shotgun (WGS) entry which is preliminary data.</text>
</comment>
<name>A0A395LIF9_9SPHN</name>
<dbReference type="PANTHER" id="PTHR43245:SF58">
    <property type="entry name" value="BLL5923 PROTEIN"/>
    <property type="match status" value="1"/>
</dbReference>
<sequence length="289" mass="31173">MVISEPKVAIVGAGSQIGAALARRLGRDCVAMSRSPQGHEGERIVARYEDLGSTDFVNVDRVVNCIGQSSGPPELLRHVNVSLPREIARHAREAGVAHFVHISSFSVYGDALLVDGSTPENPTSDYGRSKRDADDALNELSNDAFAVTCLRLPLVYSFAKPGKLGSLLRLWKKTRILPIPANDIERAMISADLSAETILGLLARPPRRGTVHAADAEPFAYRKAARASSGLRTVAIPEALRVPLLSITGATGKRMFGDSRLRETDNLAHEFGIPSQLYADIARLQSEAT</sequence>
<protein>
    <submittedName>
        <fullName evidence="2">NAD-dependent epimerase/dehydratase family protein</fullName>
    </submittedName>
</protein>
<accession>A0A395LIF9</accession>
<evidence type="ECO:0000259" key="1">
    <source>
        <dbReference type="Pfam" id="PF01370"/>
    </source>
</evidence>
<dbReference type="InterPro" id="IPR036291">
    <property type="entry name" value="NAD(P)-bd_dom_sf"/>
</dbReference>
<dbReference type="SUPFAM" id="SSF51735">
    <property type="entry name" value="NAD(P)-binding Rossmann-fold domains"/>
    <property type="match status" value="1"/>
</dbReference>
<dbReference type="Gene3D" id="3.40.50.720">
    <property type="entry name" value="NAD(P)-binding Rossmann-like Domain"/>
    <property type="match status" value="1"/>
</dbReference>